<dbReference type="Pfam" id="PF00069">
    <property type="entry name" value="Pkinase"/>
    <property type="match status" value="1"/>
</dbReference>
<dbReference type="PROSITE" id="PS00108">
    <property type="entry name" value="PROTEIN_KINASE_ST"/>
    <property type="match status" value="1"/>
</dbReference>
<name>A0A7W7YRA8_9HYPH</name>
<dbReference type="PANTHER" id="PTHR24347">
    <property type="entry name" value="SERINE/THREONINE-PROTEIN KINASE"/>
    <property type="match status" value="1"/>
</dbReference>
<keyword evidence="2" id="KW-0723">Serine/threonine-protein kinase</keyword>
<dbReference type="GO" id="GO:0005524">
    <property type="term" value="F:ATP binding"/>
    <property type="evidence" value="ECO:0007669"/>
    <property type="project" value="InterPro"/>
</dbReference>
<sequence length="796" mass="90983">MFEDFLQQPSHLLLKKAISESIAPLTIIIGSGLSKPAGLPDWKELRNSIQLQINNLYTTKTSADKSFVDPRFKRASNTSNYWEFFQLAKDILGTATFNGIIRNTLSVDEEQVPSGYQKLFELSPRGVITLNLDSITGQAFSQSNHRSIVPVYGFEIARKWQIITDEKPYLVYMHGHLHDHETWVLTQSELDRLLSTDGHRLFLSQIYMNHTVLFVGLSADDIAISSALLKLKSAGFAPPRLFWLTTRIDSISEEWSKDNFVQKILYKASNDAEHEAFLNSFVDDIRKFYSKEQQRLPPQITTQKIFNESQNEIKDPRKIANLESEEVRRTLSDLIAKELHGLSGDSLYDAFDEFCRKYKYPIQTKSFYKDSVPPDNVFFGYKVIFPELGSGNFGEAFQATDEENNAVCIKIMHSNIVNNREMIGGFRRGVRSMKILTAYGISGVARIIEAFEIPPTIVMDIIPGNSLQELFSSSKDMSWKTKIEIINDISLIVDRCHKLPEMILHRDIKPSNIMIENFDFTTFEYEKIFVLDFDMSWHKNSSEKDIVFESRDDFGYLAPEQTDPARRVSTRSTKVDSYGLAMTAFALIGGIHPMAGWSMSADWETRVRSTIKTGFKANWSCLHHRVARAIIDASRVTQEDRLDFSSFSRRLEKAVYALQEPSSPQPIDLIAEEILSQISDGRGYQWDDVSDKGYLKIPGGTKIEIDVDSDQTHINIGVRYTDEGSNQYRSRKALLGETKEMMDKFAKKYASKTRRINITHGVLDYVIAIKPENTTGYIKELHEEIKEPIDKLIRIQ</sequence>
<dbReference type="AlphaFoldDB" id="A0A7W7YRA8"/>
<proteinExistence type="predicted"/>
<feature type="domain" description="Protein kinase" evidence="1">
    <location>
        <begin position="382"/>
        <end position="655"/>
    </location>
</feature>
<evidence type="ECO:0000313" key="3">
    <source>
        <dbReference type="Proteomes" id="UP000535406"/>
    </source>
</evidence>
<dbReference type="PROSITE" id="PS50011">
    <property type="entry name" value="PROTEIN_KINASE_DOM"/>
    <property type="match status" value="1"/>
</dbReference>
<dbReference type="InterPro" id="IPR000719">
    <property type="entry name" value="Prot_kinase_dom"/>
</dbReference>
<dbReference type="InterPro" id="IPR008271">
    <property type="entry name" value="Ser/Thr_kinase_AS"/>
</dbReference>
<accession>A0A7W7YRA8</accession>
<dbReference type="RefSeq" id="WP_184139685.1">
    <property type="nucleotide sequence ID" value="NZ_JACHIK010000001.1"/>
</dbReference>
<organism evidence="2 3">
    <name type="scientific">Shinella fusca</name>
    <dbReference type="NCBI Taxonomy" id="544480"/>
    <lineage>
        <taxon>Bacteria</taxon>
        <taxon>Pseudomonadati</taxon>
        <taxon>Pseudomonadota</taxon>
        <taxon>Alphaproteobacteria</taxon>
        <taxon>Hyphomicrobiales</taxon>
        <taxon>Rhizobiaceae</taxon>
        <taxon>Shinella</taxon>
    </lineage>
</organism>
<protein>
    <submittedName>
        <fullName evidence="2">Serine/threonine protein kinase</fullName>
    </submittedName>
</protein>
<dbReference type="SUPFAM" id="SSF56112">
    <property type="entry name" value="Protein kinase-like (PK-like)"/>
    <property type="match status" value="1"/>
</dbReference>
<dbReference type="EMBL" id="JACHIK010000001">
    <property type="protein sequence ID" value="MBB5040680.1"/>
    <property type="molecule type" value="Genomic_DNA"/>
</dbReference>
<keyword evidence="2" id="KW-0418">Kinase</keyword>
<reference evidence="2 3" key="1">
    <citation type="submission" date="2020-08" db="EMBL/GenBank/DDBJ databases">
        <title>Genomic Encyclopedia of Type Strains, Phase IV (KMG-IV): sequencing the most valuable type-strain genomes for metagenomic binning, comparative biology and taxonomic classification.</title>
        <authorList>
            <person name="Goeker M."/>
        </authorList>
    </citation>
    <scope>NUCLEOTIDE SEQUENCE [LARGE SCALE GENOMIC DNA]</scope>
    <source>
        <strain evidence="2 3">DSM 21319</strain>
    </source>
</reference>
<gene>
    <name evidence="2" type="ORF">HNQ66_000058</name>
</gene>
<comment type="caution">
    <text evidence="2">The sequence shown here is derived from an EMBL/GenBank/DDBJ whole genome shotgun (WGS) entry which is preliminary data.</text>
</comment>
<dbReference type="GO" id="GO:0004674">
    <property type="term" value="F:protein serine/threonine kinase activity"/>
    <property type="evidence" value="ECO:0007669"/>
    <property type="project" value="UniProtKB-KW"/>
</dbReference>
<dbReference type="Proteomes" id="UP000535406">
    <property type="component" value="Unassembled WGS sequence"/>
</dbReference>
<evidence type="ECO:0000259" key="1">
    <source>
        <dbReference type="PROSITE" id="PS50011"/>
    </source>
</evidence>
<dbReference type="SMART" id="SM00220">
    <property type="entry name" value="S_TKc"/>
    <property type="match status" value="1"/>
</dbReference>
<dbReference type="Gene3D" id="1.10.510.10">
    <property type="entry name" value="Transferase(Phosphotransferase) domain 1"/>
    <property type="match status" value="1"/>
</dbReference>
<keyword evidence="3" id="KW-1185">Reference proteome</keyword>
<dbReference type="InterPro" id="IPR011009">
    <property type="entry name" value="Kinase-like_dom_sf"/>
</dbReference>
<evidence type="ECO:0000313" key="2">
    <source>
        <dbReference type="EMBL" id="MBB5040680.1"/>
    </source>
</evidence>
<keyword evidence="2" id="KW-0808">Transferase</keyword>
<dbReference type="Pfam" id="PF13289">
    <property type="entry name" value="SIR2_2"/>
    <property type="match status" value="1"/>
</dbReference>